<comment type="caution">
    <text evidence="5">The sequence shown here is derived from an EMBL/GenBank/DDBJ whole genome shotgun (WGS) entry which is preliminary data.</text>
</comment>
<keyword evidence="3" id="KW-0804">Transcription</keyword>
<dbReference type="PANTHER" id="PTHR33204:SF37">
    <property type="entry name" value="HTH-TYPE TRANSCRIPTIONAL REGULATOR YODB"/>
    <property type="match status" value="1"/>
</dbReference>
<gene>
    <name evidence="5" type="ORF">RB614_39635</name>
</gene>
<evidence type="ECO:0000259" key="4">
    <source>
        <dbReference type="PROSITE" id="PS51118"/>
    </source>
</evidence>
<evidence type="ECO:0000256" key="2">
    <source>
        <dbReference type="ARBA" id="ARBA00023125"/>
    </source>
</evidence>
<dbReference type="Gene3D" id="1.10.10.10">
    <property type="entry name" value="Winged helix-like DNA-binding domain superfamily/Winged helix DNA-binding domain"/>
    <property type="match status" value="1"/>
</dbReference>
<keyword evidence="6" id="KW-1185">Reference proteome</keyword>
<dbReference type="PROSITE" id="PS51118">
    <property type="entry name" value="HTH_HXLR"/>
    <property type="match status" value="1"/>
</dbReference>
<dbReference type="InterPro" id="IPR036390">
    <property type="entry name" value="WH_DNA-bd_sf"/>
</dbReference>
<dbReference type="Pfam" id="PF01638">
    <property type="entry name" value="HxlR"/>
    <property type="match status" value="1"/>
</dbReference>
<dbReference type="SUPFAM" id="SSF46785">
    <property type="entry name" value="Winged helix' DNA-binding domain"/>
    <property type="match status" value="1"/>
</dbReference>
<feature type="domain" description="HTH hxlR-type" evidence="4">
    <location>
        <begin position="17"/>
        <end position="112"/>
    </location>
</feature>
<evidence type="ECO:0000256" key="1">
    <source>
        <dbReference type="ARBA" id="ARBA00023015"/>
    </source>
</evidence>
<evidence type="ECO:0000313" key="6">
    <source>
        <dbReference type="Proteomes" id="UP001230908"/>
    </source>
</evidence>
<dbReference type="RefSeq" id="WP_308717870.1">
    <property type="nucleotide sequence ID" value="NZ_JAVHUY010000059.1"/>
</dbReference>
<keyword evidence="1" id="KW-0805">Transcription regulation</keyword>
<dbReference type="InterPro" id="IPR002577">
    <property type="entry name" value="HTH_HxlR"/>
</dbReference>
<evidence type="ECO:0000256" key="3">
    <source>
        <dbReference type="ARBA" id="ARBA00023163"/>
    </source>
</evidence>
<dbReference type="Proteomes" id="UP001230908">
    <property type="component" value="Unassembled WGS sequence"/>
</dbReference>
<protein>
    <submittedName>
        <fullName evidence="5">Helix-turn-helix domain-containing protein</fullName>
    </submittedName>
</protein>
<dbReference type="EMBL" id="JAVHUY010000059">
    <property type="protein sequence ID" value="MDQ7910625.1"/>
    <property type="molecule type" value="Genomic_DNA"/>
</dbReference>
<organism evidence="5 6">
    <name type="scientific">Phytohabitans maris</name>
    <dbReference type="NCBI Taxonomy" id="3071409"/>
    <lineage>
        <taxon>Bacteria</taxon>
        <taxon>Bacillati</taxon>
        <taxon>Actinomycetota</taxon>
        <taxon>Actinomycetes</taxon>
        <taxon>Micromonosporales</taxon>
        <taxon>Micromonosporaceae</taxon>
    </lineage>
</organism>
<sequence>MNATGTSAPLPPFDPICPSSVVPVQIGGKWTAMIVLCLEAGPRRFGELRRHLRPISAKVLAETLDAMERDGLTHRRPVDDGVEYHLTPLGRTLLGLIEHVRTWARANLDELSRARARGTMAG</sequence>
<reference evidence="5 6" key="1">
    <citation type="submission" date="2023-08" db="EMBL/GenBank/DDBJ databases">
        <title>Phytohabitans sansha sp. nov., isolated from marine sediment.</title>
        <authorList>
            <person name="Zhao Y."/>
            <person name="Yi K."/>
        </authorList>
    </citation>
    <scope>NUCLEOTIDE SEQUENCE [LARGE SCALE GENOMIC DNA]</scope>
    <source>
        <strain evidence="5 6">ZYX-F-186</strain>
    </source>
</reference>
<proteinExistence type="predicted"/>
<name>A0ABU0ZWP9_9ACTN</name>
<dbReference type="PANTHER" id="PTHR33204">
    <property type="entry name" value="TRANSCRIPTIONAL REGULATOR, MARR FAMILY"/>
    <property type="match status" value="1"/>
</dbReference>
<keyword evidence="2" id="KW-0238">DNA-binding</keyword>
<dbReference type="InterPro" id="IPR036388">
    <property type="entry name" value="WH-like_DNA-bd_sf"/>
</dbReference>
<accession>A0ABU0ZWP9</accession>
<evidence type="ECO:0000313" key="5">
    <source>
        <dbReference type="EMBL" id="MDQ7910625.1"/>
    </source>
</evidence>